<reference evidence="2 3" key="1">
    <citation type="submission" date="2020-04" db="EMBL/GenBank/DDBJ databases">
        <title>Zoogloea sp. G-4-1-14 isolated from soil.</title>
        <authorList>
            <person name="Dahal R.H."/>
        </authorList>
    </citation>
    <scope>NUCLEOTIDE SEQUENCE [LARGE SCALE GENOMIC DNA]</scope>
    <source>
        <strain evidence="2 3">G-4-1-14</strain>
    </source>
</reference>
<name>A0A848G7S1_9RHOO</name>
<sequence>MHNKMKILVASLLAFGAFAATSAQADVLISSGSATAGSTSAFGPTTGTSYVSDGRYVNDAAGNSASAYAWGNDHGTYRADSSGQGTFDSTAVFHRTLQVINGNAAATQYSLNFFIYYGYLSIENWAGVSGSGATGYDLSIKRNGSTSLFGSSAHLDSSGNLTVNNALNGAQLYSSGSGYSYNWNGTYVTLDLGVLGAGESMNIDFDLVTTASGSYAVQGYSCGYYGEYGGEVPSVMSDAYGDYGGTCYQTGQVTGALGDPADLSSTLPPGGVNFVVSSTPLNQVPAPGSLSLLGVGLGAMALARRRRR</sequence>
<evidence type="ECO:0000313" key="2">
    <source>
        <dbReference type="EMBL" id="NML27212.1"/>
    </source>
</evidence>
<comment type="caution">
    <text evidence="2">The sequence shown here is derived from an EMBL/GenBank/DDBJ whole genome shotgun (WGS) entry which is preliminary data.</text>
</comment>
<evidence type="ECO:0000313" key="3">
    <source>
        <dbReference type="Proteomes" id="UP000580043"/>
    </source>
</evidence>
<organism evidence="2 3">
    <name type="scientific">Zoogloea dura</name>
    <dbReference type="NCBI Taxonomy" id="2728840"/>
    <lineage>
        <taxon>Bacteria</taxon>
        <taxon>Pseudomonadati</taxon>
        <taxon>Pseudomonadota</taxon>
        <taxon>Betaproteobacteria</taxon>
        <taxon>Rhodocyclales</taxon>
        <taxon>Zoogloeaceae</taxon>
        <taxon>Zoogloea</taxon>
    </lineage>
</organism>
<dbReference type="Proteomes" id="UP000580043">
    <property type="component" value="Unassembled WGS sequence"/>
</dbReference>
<feature type="signal peptide" evidence="1">
    <location>
        <begin position="1"/>
        <end position="25"/>
    </location>
</feature>
<gene>
    <name evidence="2" type="ORF">HHL15_15780</name>
</gene>
<keyword evidence="3" id="KW-1185">Reference proteome</keyword>
<protein>
    <submittedName>
        <fullName evidence="2">PEP-CTERM sorting domain-containing protein</fullName>
    </submittedName>
</protein>
<dbReference type="InterPro" id="IPR013424">
    <property type="entry name" value="Ice-binding_C"/>
</dbReference>
<evidence type="ECO:0000256" key="1">
    <source>
        <dbReference type="SAM" id="SignalP"/>
    </source>
</evidence>
<feature type="chain" id="PRO_5033068427" evidence="1">
    <location>
        <begin position="26"/>
        <end position="308"/>
    </location>
</feature>
<proteinExistence type="predicted"/>
<dbReference type="AlphaFoldDB" id="A0A848G7S1"/>
<dbReference type="EMBL" id="JABBGA010000013">
    <property type="protein sequence ID" value="NML27212.1"/>
    <property type="molecule type" value="Genomic_DNA"/>
</dbReference>
<dbReference type="RefSeq" id="WP_169146747.1">
    <property type="nucleotide sequence ID" value="NZ_JABBGA010000013.1"/>
</dbReference>
<accession>A0A848G7S1</accession>
<keyword evidence="1" id="KW-0732">Signal</keyword>
<dbReference type="NCBIfam" id="TIGR02595">
    <property type="entry name" value="PEP_CTERM"/>
    <property type="match status" value="1"/>
</dbReference>